<organism evidence="1 2">
    <name type="scientific">Alsobacter metallidurans</name>
    <dbReference type="NCBI Taxonomy" id="340221"/>
    <lineage>
        <taxon>Bacteria</taxon>
        <taxon>Pseudomonadati</taxon>
        <taxon>Pseudomonadota</taxon>
        <taxon>Alphaproteobacteria</taxon>
        <taxon>Hyphomicrobiales</taxon>
        <taxon>Alsobacteraceae</taxon>
        <taxon>Alsobacter</taxon>
    </lineage>
</organism>
<accession>A0A917MGG3</accession>
<evidence type="ECO:0008006" key="3">
    <source>
        <dbReference type="Google" id="ProtNLM"/>
    </source>
</evidence>
<name>A0A917MGG3_9HYPH</name>
<comment type="caution">
    <text evidence="1">The sequence shown here is derived from an EMBL/GenBank/DDBJ whole genome shotgun (WGS) entry which is preliminary data.</text>
</comment>
<reference evidence="1" key="2">
    <citation type="submission" date="2020-09" db="EMBL/GenBank/DDBJ databases">
        <authorList>
            <person name="Sun Q."/>
            <person name="Zhou Y."/>
        </authorList>
    </citation>
    <scope>NUCLEOTIDE SEQUENCE</scope>
    <source>
        <strain evidence="1">CGMCC 1.12214</strain>
    </source>
</reference>
<keyword evidence="2" id="KW-1185">Reference proteome</keyword>
<evidence type="ECO:0000313" key="2">
    <source>
        <dbReference type="Proteomes" id="UP000603912"/>
    </source>
</evidence>
<sequence>MTGQVQAQFQGLQAAADFLGTGAIEVNKYESEILDIVRRTSTALNRLPKIPATGHPHRYFEQTAIATAAFTDPRAIAPTAQNPTRVERSAMIKAITAQSNLSLFDVDVTRMQGQFAYIESRDINDIVNAVAVLQASNIWNGTDTSLTTPTSIQYVGLLNQITLQSTVAPGASIIDGIKAQVAAMMANQTYVVRPTAIYLNPILADYIDREAKAGNVTIGSLEVQAGVTVPAIQTQAGLLPLITEPFMPTLAANTAGFGFSAPGAGIKTYFAVIVTENMVEIPYVHGGDGNPNPRLFQLGLLANLLGQYVAINFSAIVAKGPSYAHATVAVQRP</sequence>
<dbReference type="RefSeq" id="WP_188516966.1">
    <property type="nucleotide sequence ID" value="NZ_BMES01000001.1"/>
</dbReference>
<evidence type="ECO:0000313" key="1">
    <source>
        <dbReference type="EMBL" id="GGH14753.1"/>
    </source>
</evidence>
<reference evidence="1" key="1">
    <citation type="journal article" date="2014" name="Int. J. Syst. Evol. Microbiol.">
        <title>Complete genome sequence of Corynebacterium casei LMG S-19264T (=DSM 44701T), isolated from a smear-ripened cheese.</title>
        <authorList>
            <consortium name="US DOE Joint Genome Institute (JGI-PGF)"/>
            <person name="Walter F."/>
            <person name="Albersmeier A."/>
            <person name="Kalinowski J."/>
            <person name="Ruckert C."/>
        </authorList>
    </citation>
    <scope>NUCLEOTIDE SEQUENCE</scope>
    <source>
        <strain evidence="1">CGMCC 1.12214</strain>
    </source>
</reference>
<dbReference type="AlphaFoldDB" id="A0A917MGG3"/>
<proteinExistence type="predicted"/>
<gene>
    <name evidence="1" type="ORF">GCM10007036_14280</name>
</gene>
<protein>
    <recommendedName>
        <fullName evidence="3">Major capsid protein</fullName>
    </recommendedName>
</protein>
<dbReference type="Proteomes" id="UP000603912">
    <property type="component" value="Unassembled WGS sequence"/>
</dbReference>
<dbReference type="EMBL" id="BMES01000001">
    <property type="protein sequence ID" value="GGH14753.1"/>
    <property type="molecule type" value="Genomic_DNA"/>
</dbReference>